<accession>A0ABN9SIL9</accession>
<gene>
    <name evidence="2" type="ORF">PCOR1329_LOCUS29859</name>
</gene>
<feature type="non-terminal residue" evidence="2">
    <location>
        <position position="131"/>
    </location>
</feature>
<dbReference type="EMBL" id="CAUYUJ010011336">
    <property type="protein sequence ID" value="CAK0831564.1"/>
    <property type="molecule type" value="Genomic_DNA"/>
</dbReference>
<name>A0ABN9SIL9_9DINO</name>
<feature type="compositionally biased region" description="Basic and acidic residues" evidence="1">
    <location>
        <begin position="85"/>
        <end position="107"/>
    </location>
</feature>
<feature type="compositionally biased region" description="Low complexity" evidence="1">
    <location>
        <begin position="1"/>
        <end position="14"/>
    </location>
</feature>
<reference evidence="2" key="1">
    <citation type="submission" date="2023-10" db="EMBL/GenBank/DDBJ databases">
        <authorList>
            <person name="Chen Y."/>
            <person name="Shah S."/>
            <person name="Dougan E. K."/>
            <person name="Thang M."/>
            <person name="Chan C."/>
        </authorList>
    </citation>
    <scope>NUCLEOTIDE SEQUENCE [LARGE SCALE GENOMIC DNA]</scope>
</reference>
<feature type="compositionally biased region" description="Basic residues" evidence="1">
    <location>
        <begin position="50"/>
        <end position="62"/>
    </location>
</feature>
<evidence type="ECO:0000256" key="1">
    <source>
        <dbReference type="SAM" id="MobiDB-lite"/>
    </source>
</evidence>
<sequence length="131" mass="14229">MPLPGPRRALPAAPGGEGGQVARVGVPPSGRGRRADRKRERPHLEEPHHDRHPRGERRRRRAEVRDAGRGEERADVRGVLGGRSAGDRAPEPHGPRARGAADQREVGGHQSYPPLPPFVFVFCVGQTLACV</sequence>
<feature type="non-terminal residue" evidence="2">
    <location>
        <position position="1"/>
    </location>
</feature>
<evidence type="ECO:0000313" key="2">
    <source>
        <dbReference type="EMBL" id="CAK0831564.1"/>
    </source>
</evidence>
<protein>
    <submittedName>
        <fullName evidence="2">Uncharacterized protein</fullName>
    </submittedName>
</protein>
<keyword evidence="3" id="KW-1185">Reference proteome</keyword>
<evidence type="ECO:0000313" key="3">
    <source>
        <dbReference type="Proteomes" id="UP001189429"/>
    </source>
</evidence>
<dbReference type="Proteomes" id="UP001189429">
    <property type="component" value="Unassembled WGS sequence"/>
</dbReference>
<feature type="compositionally biased region" description="Basic and acidic residues" evidence="1">
    <location>
        <begin position="37"/>
        <end position="49"/>
    </location>
</feature>
<feature type="compositionally biased region" description="Low complexity" evidence="1">
    <location>
        <begin position="21"/>
        <end position="30"/>
    </location>
</feature>
<proteinExistence type="predicted"/>
<feature type="compositionally biased region" description="Basic and acidic residues" evidence="1">
    <location>
        <begin position="63"/>
        <end position="76"/>
    </location>
</feature>
<feature type="region of interest" description="Disordered" evidence="1">
    <location>
        <begin position="1"/>
        <end position="113"/>
    </location>
</feature>
<comment type="caution">
    <text evidence="2">The sequence shown here is derived from an EMBL/GenBank/DDBJ whole genome shotgun (WGS) entry which is preliminary data.</text>
</comment>
<organism evidence="2 3">
    <name type="scientific">Prorocentrum cordatum</name>
    <dbReference type="NCBI Taxonomy" id="2364126"/>
    <lineage>
        <taxon>Eukaryota</taxon>
        <taxon>Sar</taxon>
        <taxon>Alveolata</taxon>
        <taxon>Dinophyceae</taxon>
        <taxon>Prorocentrales</taxon>
        <taxon>Prorocentraceae</taxon>
        <taxon>Prorocentrum</taxon>
    </lineage>
</organism>